<comment type="caution">
    <text evidence="2">The sequence shown here is derived from an EMBL/GenBank/DDBJ whole genome shotgun (WGS) entry which is preliminary data.</text>
</comment>
<dbReference type="Proteomes" id="UP000620139">
    <property type="component" value="Unassembled WGS sequence"/>
</dbReference>
<protein>
    <recommendedName>
        <fullName evidence="4">Secreted protein</fullName>
    </recommendedName>
</protein>
<accession>A0A931IVP2</accession>
<evidence type="ECO:0000256" key="1">
    <source>
        <dbReference type="SAM" id="SignalP"/>
    </source>
</evidence>
<dbReference type="AlphaFoldDB" id="A0A931IVP2"/>
<dbReference type="EMBL" id="JAEDAL010000003">
    <property type="protein sequence ID" value="MBH9552792.1"/>
    <property type="molecule type" value="Genomic_DNA"/>
</dbReference>
<keyword evidence="3" id="KW-1185">Reference proteome</keyword>
<evidence type="ECO:0000313" key="2">
    <source>
        <dbReference type="EMBL" id="MBH9552792.1"/>
    </source>
</evidence>
<dbReference type="RefSeq" id="WP_198100415.1">
    <property type="nucleotide sequence ID" value="NZ_JAEDAL010000003.1"/>
</dbReference>
<feature type="chain" id="PRO_5036720802" description="Secreted protein" evidence="1">
    <location>
        <begin position="25"/>
        <end position="139"/>
    </location>
</feature>
<proteinExistence type="predicted"/>
<feature type="signal peptide" evidence="1">
    <location>
        <begin position="1"/>
        <end position="24"/>
    </location>
</feature>
<reference evidence="2" key="1">
    <citation type="submission" date="2020-12" db="EMBL/GenBank/DDBJ databases">
        <title>The genome sequence of Inhella sp. 4Y17.</title>
        <authorList>
            <person name="Liu Y."/>
        </authorList>
    </citation>
    <scope>NUCLEOTIDE SEQUENCE</scope>
    <source>
        <strain evidence="2">4Y10</strain>
    </source>
</reference>
<evidence type="ECO:0000313" key="3">
    <source>
        <dbReference type="Proteomes" id="UP000620139"/>
    </source>
</evidence>
<sequence length="139" mass="15323">MSVRLLGRVFGWALGLGVSVSVSAQPPAPPKPSPTVIVQGIQWGSSQRFEGDQRLLPGQALEVCGPLNQGQAVEWSFYASAPLGFQVLHRIGKRVYRADQRTKAKSLQGRLVPEESVRYCWSWTNRTPAPAAVAFMLRY</sequence>
<evidence type="ECO:0008006" key="4">
    <source>
        <dbReference type="Google" id="ProtNLM"/>
    </source>
</evidence>
<keyword evidence="1" id="KW-0732">Signal</keyword>
<gene>
    <name evidence="2" type="ORF">I7X43_07990</name>
</gene>
<organism evidence="2 3">
    <name type="scientific">Inhella gelatinilytica</name>
    <dbReference type="NCBI Taxonomy" id="2795030"/>
    <lineage>
        <taxon>Bacteria</taxon>
        <taxon>Pseudomonadati</taxon>
        <taxon>Pseudomonadota</taxon>
        <taxon>Betaproteobacteria</taxon>
        <taxon>Burkholderiales</taxon>
        <taxon>Sphaerotilaceae</taxon>
        <taxon>Inhella</taxon>
    </lineage>
</organism>
<name>A0A931IVP2_9BURK</name>